<organism evidence="4 5">
    <name type="scientific">Bradyrhizobium retamae</name>
    <dbReference type="NCBI Taxonomy" id="1300035"/>
    <lineage>
        <taxon>Bacteria</taxon>
        <taxon>Pseudomonadati</taxon>
        <taxon>Pseudomonadota</taxon>
        <taxon>Alphaproteobacteria</taxon>
        <taxon>Hyphomicrobiales</taxon>
        <taxon>Nitrobacteraceae</taxon>
        <taxon>Bradyrhizobium</taxon>
    </lineage>
</organism>
<sequence length="166" mass="19144">MTKVDLKSPTDLGANANRDVPAALRALLADVFALYLKTKNFHWHVSGRHFRDYHLLLDEQADQIFAMTDDIAERARKIGGTTLRSIGHIGRVQRILDNDADYVEPQDMLAELRSDNQQLTREMRRVHELCDEYGDVATASLLENWIDETERRIWFLYETGRTSPNS</sequence>
<dbReference type="AlphaFoldDB" id="A0A0R3MX31"/>
<dbReference type="PRINTS" id="PR01346">
    <property type="entry name" value="HELNAPAPROT"/>
</dbReference>
<proteinExistence type="inferred from homology"/>
<dbReference type="InterPro" id="IPR009078">
    <property type="entry name" value="Ferritin-like_SF"/>
</dbReference>
<dbReference type="InterPro" id="IPR012347">
    <property type="entry name" value="Ferritin-like"/>
</dbReference>
<dbReference type="Proteomes" id="UP000052023">
    <property type="component" value="Unassembled WGS sequence"/>
</dbReference>
<protein>
    <submittedName>
        <fullName evidence="4">DNA starvation/stationary phase protection protein</fullName>
    </submittedName>
</protein>
<feature type="domain" description="Ferritin/DPS" evidence="3">
    <location>
        <begin position="22"/>
        <end position="158"/>
    </location>
</feature>
<dbReference type="OrthoDB" id="9797687at2"/>
<dbReference type="PANTHER" id="PTHR42932:SF3">
    <property type="entry name" value="DNA PROTECTION DURING STARVATION PROTEIN"/>
    <property type="match status" value="1"/>
</dbReference>
<comment type="caution">
    <text evidence="4">The sequence shown here is derived from an EMBL/GenBank/DDBJ whole genome shotgun (WGS) entry which is preliminary data.</text>
</comment>
<reference evidence="4 5" key="1">
    <citation type="submission" date="2014-03" db="EMBL/GenBank/DDBJ databases">
        <title>Bradyrhizobium valentinum sp. nov., isolated from effective nodules of Lupinus mariae-josephae, a lupine endemic of basic-lime soils in Eastern Spain.</title>
        <authorList>
            <person name="Duran D."/>
            <person name="Rey L."/>
            <person name="Navarro A."/>
            <person name="Busquets A."/>
            <person name="Imperial J."/>
            <person name="Ruiz-Argueso T."/>
        </authorList>
    </citation>
    <scope>NUCLEOTIDE SEQUENCE [LARGE SCALE GENOMIC DNA]</scope>
    <source>
        <strain evidence="4 5">Ro19</strain>
    </source>
</reference>
<dbReference type="InterPro" id="IPR002177">
    <property type="entry name" value="DPS_DNA-bd"/>
</dbReference>
<keyword evidence="5" id="KW-1185">Reference proteome</keyword>
<name>A0A0R3MX31_9BRAD</name>
<evidence type="ECO:0000256" key="2">
    <source>
        <dbReference type="RuleBase" id="RU003875"/>
    </source>
</evidence>
<dbReference type="InterPro" id="IPR008331">
    <property type="entry name" value="Ferritin_DPS_dom"/>
</dbReference>
<dbReference type="CDD" id="cd01043">
    <property type="entry name" value="DPS"/>
    <property type="match status" value="1"/>
</dbReference>
<dbReference type="RefSeq" id="WP_057845158.1">
    <property type="nucleotide sequence ID" value="NZ_LLYA01000163.1"/>
</dbReference>
<dbReference type="EMBL" id="LLYA01000163">
    <property type="protein sequence ID" value="KRR22597.1"/>
    <property type="molecule type" value="Genomic_DNA"/>
</dbReference>
<accession>A0A0R3MX31</accession>
<dbReference type="GO" id="GO:0008199">
    <property type="term" value="F:ferric iron binding"/>
    <property type="evidence" value="ECO:0007669"/>
    <property type="project" value="InterPro"/>
</dbReference>
<dbReference type="Pfam" id="PF00210">
    <property type="entry name" value="Ferritin"/>
    <property type="match status" value="1"/>
</dbReference>
<dbReference type="PIRSF" id="PIRSF005900">
    <property type="entry name" value="Dps"/>
    <property type="match status" value="1"/>
</dbReference>
<dbReference type="SUPFAM" id="SSF47240">
    <property type="entry name" value="Ferritin-like"/>
    <property type="match status" value="1"/>
</dbReference>
<dbReference type="Gene3D" id="1.20.1260.10">
    <property type="match status" value="1"/>
</dbReference>
<dbReference type="PANTHER" id="PTHR42932">
    <property type="entry name" value="GENERAL STRESS PROTEIN 20U"/>
    <property type="match status" value="1"/>
</dbReference>
<evidence type="ECO:0000313" key="4">
    <source>
        <dbReference type="EMBL" id="KRR22597.1"/>
    </source>
</evidence>
<evidence type="ECO:0000259" key="3">
    <source>
        <dbReference type="Pfam" id="PF00210"/>
    </source>
</evidence>
<evidence type="ECO:0000313" key="5">
    <source>
        <dbReference type="Proteomes" id="UP000052023"/>
    </source>
</evidence>
<gene>
    <name evidence="4" type="ORF">CQ13_28750</name>
</gene>
<evidence type="ECO:0000256" key="1">
    <source>
        <dbReference type="ARBA" id="ARBA00009497"/>
    </source>
</evidence>
<comment type="similarity">
    <text evidence="1 2">Belongs to the Dps family.</text>
</comment>